<feature type="non-terminal residue" evidence="2">
    <location>
        <position position="846"/>
    </location>
</feature>
<gene>
    <name evidence="2" type="ORF">X975_25854</name>
</gene>
<feature type="signal peptide" evidence="1">
    <location>
        <begin position="1"/>
        <end position="21"/>
    </location>
</feature>
<evidence type="ECO:0000313" key="2">
    <source>
        <dbReference type="EMBL" id="KFM79121.1"/>
    </source>
</evidence>
<dbReference type="Proteomes" id="UP000054359">
    <property type="component" value="Unassembled WGS sequence"/>
</dbReference>
<organism evidence="2 3">
    <name type="scientific">Stegodyphus mimosarum</name>
    <name type="common">African social velvet spider</name>
    <dbReference type="NCBI Taxonomy" id="407821"/>
    <lineage>
        <taxon>Eukaryota</taxon>
        <taxon>Metazoa</taxon>
        <taxon>Ecdysozoa</taxon>
        <taxon>Arthropoda</taxon>
        <taxon>Chelicerata</taxon>
        <taxon>Arachnida</taxon>
        <taxon>Araneae</taxon>
        <taxon>Araneomorphae</taxon>
        <taxon>Entelegynae</taxon>
        <taxon>Eresoidea</taxon>
        <taxon>Eresidae</taxon>
        <taxon>Stegodyphus</taxon>
    </lineage>
</organism>
<reference evidence="2 3" key="1">
    <citation type="submission" date="2013-11" db="EMBL/GenBank/DDBJ databases">
        <title>Genome sequencing of Stegodyphus mimosarum.</title>
        <authorList>
            <person name="Bechsgaard J."/>
        </authorList>
    </citation>
    <scope>NUCLEOTIDE SEQUENCE [LARGE SCALE GENOMIC DNA]</scope>
</reference>
<evidence type="ECO:0008006" key="4">
    <source>
        <dbReference type="Google" id="ProtNLM"/>
    </source>
</evidence>
<dbReference type="STRING" id="407821.A0A087UP32"/>
<evidence type="ECO:0000256" key="1">
    <source>
        <dbReference type="SAM" id="SignalP"/>
    </source>
</evidence>
<keyword evidence="1" id="KW-0732">Signal</keyword>
<dbReference type="EMBL" id="KK120825">
    <property type="protein sequence ID" value="KFM79121.1"/>
    <property type="molecule type" value="Genomic_DNA"/>
</dbReference>
<evidence type="ECO:0000313" key="3">
    <source>
        <dbReference type="Proteomes" id="UP000054359"/>
    </source>
</evidence>
<proteinExistence type="predicted"/>
<name>A0A087UP32_STEMI</name>
<accession>A0A087UP32</accession>
<sequence>MKHQVVFWISVYVSMLYSVRGSPDTVEDISRSNSSDFQNSNDSFFESVAQTVGTEQNNYTQSSSVVTETVSIIIPDEAECTNWDECSSSTLSTNLPFATSSTVKQNLFTAITWASKHHNNVSDGKKLTETDDYNNTSLIDFNSNALMNFSNSNSSLSHNSSSIDYEILLSRDNELDSEIRNVGNSLKTADGFASPDVNSSYMFFETTPSTRNISDSLIFRTSFGDNLTTVQSLNTSEKNKSTIPYESDVDEVEYYETASEMGHNVSSTEVPWSTDASLFLNEIQNTTTDYITPKPELGYVGFTTTRDLLFADVEDNEIKATNFLSALHSVSINATEISTTELSHTTPDTSSSGSVVTAEMDAKIPRITSTTTATPAITETRCSSQYSHTSPLTEDRNVTTLKQGVYDGVQDTFTNIDIVSETYTGTFSTTEEHVDTRTNKASIHLESRSHDVFHNDLINFENANISDNNVLANVSSDDWIDHSASFVNISAAVLYNSHDQLSYQNLKSNGTPLKSNNPALADSQEKSINAILQENFTSPVNDSFPTISDVNTELPVNASTTLPFLITFTNVPLFASESVPDSTVEQNSLSSSTSDISSTEFNAQKTVGSIYSSTIYDSISDHTVDTSLTTENGSVSTSTNVERQSDSYTETYRETLQTTESSINVSTMTDFNSSQRRERYETTDEDNIIFTATDDSEHRFSTSSNTMRLEETTKLTGNSTNFTTVIISAPDHKDIAYEETEENTSTKTKIFMLNTSSTTTSTEIYKESENLNVLNATTSPNETTPSSTVKPMQTYDDITYSTTAETHREGKHIDFNSTRTKNDAVSSTVTIMPSIISTELLTTKGI</sequence>
<keyword evidence="3" id="KW-1185">Reference proteome</keyword>
<protein>
    <recommendedName>
        <fullName evidence="4">Zonadhesin</fullName>
    </recommendedName>
</protein>
<dbReference type="AlphaFoldDB" id="A0A087UP32"/>
<feature type="chain" id="PRO_5001830712" description="Zonadhesin" evidence="1">
    <location>
        <begin position="22"/>
        <end position="846"/>
    </location>
</feature>